<dbReference type="EMBL" id="CP017101">
    <property type="protein sequence ID" value="APO68960.1"/>
    <property type="molecule type" value="Genomic_DNA"/>
</dbReference>
<comment type="catalytic activity">
    <reaction evidence="7">
        <text>an S-substituted L-cysteine + H2O = a thiol + pyruvate + NH4(+)</text>
        <dbReference type="Rhea" id="RHEA:18121"/>
        <dbReference type="ChEBI" id="CHEBI:15361"/>
        <dbReference type="ChEBI" id="CHEBI:15377"/>
        <dbReference type="ChEBI" id="CHEBI:28938"/>
        <dbReference type="ChEBI" id="CHEBI:29256"/>
        <dbReference type="ChEBI" id="CHEBI:58717"/>
        <dbReference type="EC" id="4.4.1.13"/>
    </reaction>
</comment>
<dbReference type="InterPro" id="IPR015424">
    <property type="entry name" value="PyrdxlP-dep_Trfase"/>
</dbReference>
<dbReference type="PANTHER" id="PTHR43500">
    <property type="entry name" value="CYSTATHIONINE BETA-LYASE-RELATED"/>
    <property type="match status" value="1"/>
</dbReference>
<comment type="pathway">
    <text evidence="5">Amino-acid biosynthesis; L-methionine biosynthesis via de novo pathway; L-homocysteine from L-cystathionine: step 1/1.</text>
</comment>
<keyword evidence="3 8" id="KW-0663">Pyridoxal phosphate</keyword>
<dbReference type="GO" id="GO:0047804">
    <property type="term" value="F:cysteine-S-conjugate beta-lyase activity"/>
    <property type="evidence" value="ECO:0007669"/>
    <property type="project" value="UniProtKB-EC"/>
</dbReference>
<evidence type="ECO:0000256" key="9">
    <source>
        <dbReference type="RuleBase" id="RU362118"/>
    </source>
</evidence>
<dbReference type="GO" id="GO:0019346">
    <property type="term" value="P:transsulfuration"/>
    <property type="evidence" value="ECO:0007669"/>
    <property type="project" value="InterPro"/>
</dbReference>
<keyword evidence="4 10" id="KW-0456">Lyase</keyword>
<dbReference type="Gene3D" id="3.40.640.10">
    <property type="entry name" value="Type I PLP-dependent aspartate aminotransferase-like (Major domain)"/>
    <property type="match status" value="1"/>
</dbReference>
<dbReference type="Gene3D" id="3.90.1150.10">
    <property type="entry name" value="Aspartate Aminotransferase, domain 1"/>
    <property type="match status" value="1"/>
</dbReference>
<dbReference type="EC" id="4.4.1.8" evidence="10"/>
<dbReference type="STRING" id="56730.IE4872_CH03360"/>
<dbReference type="FunFam" id="3.40.640.10:FF:000046">
    <property type="entry name" value="Cystathionine gamma-lyase"/>
    <property type="match status" value="1"/>
</dbReference>
<evidence type="ECO:0000313" key="10">
    <source>
        <dbReference type="EMBL" id="APO68960.1"/>
    </source>
</evidence>
<dbReference type="SUPFAM" id="SSF53383">
    <property type="entry name" value="PLP-dependent transferases"/>
    <property type="match status" value="1"/>
</dbReference>
<protein>
    <submittedName>
        <fullName evidence="10">Cystathionine beta-lyase 2</fullName>
        <ecNumber evidence="10">4.4.1.8</ecNumber>
    </submittedName>
</protein>
<evidence type="ECO:0000256" key="3">
    <source>
        <dbReference type="ARBA" id="ARBA00022898"/>
    </source>
</evidence>
<dbReference type="InterPro" id="IPR000277">
    <property type="entry name" value="Cys/Met-Metab_PyrdxlP-dep_enz"/>
</dbReference>
<comment type="cofactor">
    <cofactor evidence="1 9">
        <name>pyridoxal 5'-phosphate</name>
        <dbReference type="ChEBI" id="CHEBI:597326"/>
    </cofactor>
</comment>
<dbReference type="PANTHER" id="PTHR43500:SF1">
    <property type="entry name" value="CYSTATHIONINE BETA-LYASE-RELATED"/>
    <property type="match status" value="1"/>
</dbReference>
<dbReference type="PIRSF" id="PIRSF001434">
    <property type="entry name" value="CGS"/>
    <property type="match status" value="1"/>
</dbReference>
<reference evidence="10 11" key="1">
    <citation type="submission" date="2016-09" db="EMBL/GenBank/DDBJ databases">
        <title>The complete genome sequences of Rhizobium gallicum, symbiovars gallicum and phaseoli, symbionts associated to common bean (Phaseolus vulgaris).</title>
        <authorList>
            <person name="Bustos P."/>
            <person name="Santamaria R.I."/>
            <person name="Perez-Carrascal O.M."/>
            <person name="Juarez S."/>
            <person name="Lozano L."/>
            <person name="Martinez-Flores I."/>
            <person name="Martinez-Romero E."/>
            <person name="Cevallos M."/>
            <person name="Romero D."/>
            <person name="Davila G."/>
            <person name="Gonzalez V."/>
        </authorList>
    </citation>
    <scope>NUCLEOTIDE SEQUENCE [LARGE SCALE GENOMIC DNA]</scope>
    <source>
        <strain evidence="10 11">IE4872</strain>
    </source>
</reference>
<dbReference type="OrthoDB" id="9790858at2"/>
<feature type="modified residue" description="N6-(pyridoxal phosphate)lysine" evidence="8">
    <location>
        <position position="204"/>
    </location>
</feature>
<dbReference type="GO" id="GO:0019450">
    <property type="term" value="P:L-cysteine catabolic process to pyruvate"/>
    <property type="evidence" value="ECO:0007669"/>
    <property type="project" value="TreeGrafter"/>
</dbReference>
<gene>
    <name evidence="10" type="primary">metC-2</name>
    <name evidence="10" type="ORF">IE4872_CH03360</name>
</gene>
<dbReference type="Proteomes" id="UP000184749">
    <property type="component" value="Chromosome"/>
</dbReference>
<evidence type="ECO:0000256" key="6">
    <source>
        <dbReference type="ARBA" id="ARBA00047517"/>
    </source>
</evidence>
<comment type="catalytic activity">
    <reaction evidence="6">
        <text>L,L-cystathionine + H2O = L-homocysteine + pyruvate + NH4(+)</text>
        <dbReference type="Rhea" id="RHEA:13965"/>
        <dbReference type="ChEBI" id="CHEBI:15361"/>
        <dbReference type="ChEBI" id="CHEBI:15377"/>
        <dbReference type="ChEBI" id="CHEBI:28938"/>
        <dbReference type="ChEBI" id="CHEBI:58161"/>
        <dbReference type="ChEBI" id="CHEBI:58199"/>
    </reaction>
</comment>
<evidence type="ECO:0000256" key="1">
    <source>
        <dbReference type="ARBA" id="ARBA00001933"/>
    </source>
</evidence>
<dbReference type="PROSITE" id="PS00868">
    <property type="entry name" value="CYS_MET_METAB_PP"/>
    <property type="match status" value="1"/>
</dbReference>
<dbReference type="InterPro" id="IPR015421">
    <property type="entry name" value="PyrdxlP-dep_Trfase_major"/>
</dbReference>
<evidence type="ECO:0000256" key="4">
    <source>
        <dbReference type="ARBA" id="ARBA00023239"/>
    </source>
</evidence>
<evidence type="ECO:0000256" key="5">
    <source>
        <dbReference type="ARBA" id="ARBA00046315"/>
    </source>
</evidence>
<comment type="similarity">
    <text evidence="2 9">Belongs to the trans-sulfuration enzymes family.</text>
</comment>
<dbReference type="AlphaFoldDB" id="A0A1L5NM20"/>
<dbReference type="InterPro" id="IPR015422">
    <property type="entry name" value="PyrdxlP-dep_Trfase_small"/>
</dbReference>
<evidence type="ECO:0000256" key="7">
    <source>
        <dbReference type="ARBA" id="ARBA00047625"/>
    </source>
</evidence>
<dbReference type="Pfam" id="PF01053">
    <property type="entry name" value="Cys_Met_Meta_PP"/>
    <property type="match status" value="1"/>
</dbReference>
<evidence type="ECO:0000313" key="11">
    <source>
        <dbReference type="Proteomes" id="UP000184749"/>
    </source>
</evidence>
<evidence type="ECO:0000256" key="8">
    <source>
        <dbReference type="PIRSR" id="PIRSR001434-2"/>
    </source>
</evidence>
<accession>A0A1L5NM20</accession>
<sequence>MRDKTLCVKRPEVSHEGFASLAIPTYRASTIVFDSAVDYANRKYRGPDGYTYGLHGTPTSRALEGSITALEQGLRTVLVPSGQAAITIVFLTVLMPGDSVLIPDTAYPPVAGFCENYLKPRGIAYRIYDPMIGAGIDELIDETVKLIWTESPGSTTMEIQDIPAIVAAAKAHGILTGCDNTWATPMYFKPLAHGMDFSSMALTKYVGGHSDLLMGSIAIKDIDLHRRLKDTMRMIGLGVSPDDCALALRGMETMGVRLAHSGRVAIEFAKRIESRVAPGLVLHPALPAAPGHDVWKRDFAGASGVFSVVIPAHAEEALPDLLTAAKAFSIGASWGGTHSLLAPMTISRAIDENAHAGSILRISIGLEDEDDLWADLEPIVDLVASESVIAKTA</sequence>
<organism evidence="10 11">
    <name type="scientific">Rhizobium gallicum</name>
    <dbReference type="NCBI Taxonomy" id="56730"/>
    <lineage>
        <taxon>Bacteria</taxon>
        <taxon>Pseudomonadati</taxon>
        <taxon>Pseudomonadota</taxon>
        <taxon>Alphaproteobacteria</taxon>
        <taxon>Hyphomicrobiales</taxon>
        <taxon>Rhizobiaceae</taxon>
        <taxon>Rhizobium/Agrobacterium group</taxon>
        <taxon>Rhizobium</taxon>
    </lineage>
</organism>
<proteinExistence type="inferred from homology"/>
<evidence type="ECO:0000256" key="2">
    <source>
        <dbReference type="ARBA" id="ARBA00009077"/>
    </source>
</evidence>
<dbReference type="InterPro" id="IPR054542">
    <property type="entry name" value="Cys_met_metab_PP"/>
</dbReference>
<dbReference type="GO" id="GO:0030170">
    <property type="term" value="F:pyridoxal phosphate binding"/>
    <property type="evidence" value="ECO:0007669"/>
    <property type="project" value="InterPro"/>
</dbReference>
<dbReference type="InterPro" id="IPR006233">
    <property type="entry name" value="Cys_b_lyase_bac"/>
</dbReference>
<name>A0A1L5NM20_9HYPH</name>
<dbReference type="RefSeq" id="WP_074069499.1">
    <property type="nucleotide sequence ID" value="NZ_CP017101.1"/>
</dbReference>